<dbReference type="EMBL" id="JAHOEL010000046">
    <property type="protein sequence ID" value="MBV3393103.1"/>
    <property type="molecule type" value="Genomic_DNA"/>
</dbReference>
<dbReference type="AlphaFoldDB" id="A0AAW4MWE6"/>
<name>A0AAW4MWE6_9FIRM</name>
<evidence type="ECO:0000313" key="3">
    <source>
        <dbReference type="Proteomes" id="UP001196408"/>
    </source>
</evidence>
<proteinExistence type="predicted"/>
<evidence type="ECO:0008006" key="5">
    <source>
        <dbReference type="Google" id="ProtNLM"/>
    </source>
</evidence>
<dbReference type="Proteomes" id="UP001197492">
    <property type="component" value="Unassembled WGS sequence"/>
</dbReference>
<organism evidence="1 3">
    <name type="scientific">Catenibacterium mitsuokai</name>
    <dbReference type="NCBI Taxonomy" id="100886"/>
    <lineage>
        <taxon>Bacteria</taxon>
        <taxon>Bacillati</taxon>
        <taxon>Bacillota</taxon>
        <taxon>Erysipelotrichia</taxon>
        <taxon>Erysipelotrichales</taxon>
        <taxon>Coprobacillaceae</taxon>
        <taxon>Catenibacterium</taxon>
    </lineage>
</organism>
<evidence type="ECO:0000313" key="4">
    <source>
        <dbReference type="Proteomes" id="UP001197492"/>
    </source>
</evidence>
<gene>
    <name evidence="1" type="ORF">KSV97_07660</name>
    <name evidence="2" type="ORF">KSW06_07535</name>
</gene>
<dbReference type="RefSeq" id="WP_217747866.1">
    <property type="nucleotide sequence ID" value="NZ_JAHOEB010000048.1"/>
</dbReference>
<dbReference type="Proteomes" id="UP001196408">
    <property type="component" value="Unassembled WGS sequence"/>
</dbReference>
<dbReference type="EMBL" id="JAHOEF010000048">
    <property type="protein sequence ID" value="MBV3383093.1"/>
    <property type="molecule type" value="Genomic_DNA"/>
</dbReference>
<comment type="caution">
    <text evidence="1">The sequence shown here is derived from an EMBL/GenBank/DDBJ whole genome shotgun (WGS) entry which is preliminary data.</text>
</comment>
<evidence type="ECO:0000313" key="1">
    <source>
        <dbReference type="EMBL" id="MBV3383093.1"/>
    </source>
</evidence>
<keyword evidence="4" id="KW-1185">Reference proteome</keyword>
<reference evidence="1 4" key="1">
    <citation type="submission" date="2021-06" db="EMBL/GenBank/DDBJ databases">
        <title>Collection of gut derived symbiotic bacterial strains cultured from healthy donors.</title>
        <authorList>
            <person name="Lin H."/>
            <person name="Littmann E."/>
            <person name="Pamer E.G."/>
        </authorList>
    </citation>
    <scope>NUCLEOTIDE SEQUENCE</scope>
    <source>
        <strain evidence="2 4">MSK.21.70</strain>
        <strain evidence="1">MSK.21.82</strain>
    </source>
</reference>
<protein>
    <recommendedName>
        <fullName evidence="5">Toxin-antitoxin system, antitoxin component, ribbon-helix-helix domain protein</fullName>
    </recommendedName>
</protein>
<sequence length="74" mass="8737">MDKLNINDFPSLDGVSLIPTKTLQYIINIYNNEVEKEMYQFENDAKRKAHLIKEGKRKAYSEEEFIELLEKEGL</sequence>
<accession>A0AAW4MWE6</accession>
<evidence type="ECO:0000313" key="2">
    <source>
        <dbReference type="EMBL" id="MBV3393103.1"/>
    </source>
</evidence>